<dbReference type="Pfam" id="PF13602">
    <property type="entry name" value="ADH_zinc_N_2"/>
    <property type="match status" value="1"/>
</dbReference>
<gene>
    <name evidence="3" type="ORF">FNH05_18395</name>
</gene>
<evidence type="ECO:0000256" key="1">
    <source>
        <dbReference type="ARBA" id="ARBA00023002"/>
    </source>
</evidence>
<dbReference type="InterPro" id="IPR036291">
    <property type="entry name" value="NAD(P)-bd_dom_sf"/>
</dbReference>
<feature type="domain" description="Enoyl reductase (ER)" evidence="2">
    <location>
        <begin position="10"/>
        <end position="311"/>
    </location>
</feature>
<dbReference type="Gene3D" id="3.90.180.10">
    <property type="entry name" value="Medium-chain alcohol dehydrogenases, catalytic domain"/>
    <property type="match status" value="1"/>
</dbReference>
<dbReference type="SUPFAM" id="SSF50129">
    <property type="entry name" value="GroES-like"/>
    <property type="match status" value="1"/>
</dbReference>
<reference evidence="3 4" key="1">
    <citation type="submission" date="2019-07" db="EMBL/GenBank/DDBJ databases">
        <authorList>
            <person name="Duangmal K."/>
            <person name="Teo W.F.A."/>
        </authorList>
    </citation>
    <scope>NUCLEOTIDE SEQUENCE [LARGE SCALE GENOMIC DNA]</scope>
    <source>
        <strain evidence="3 4">TBRC 6029</strain>
    </source>
</reference>
<keyword evidence="4" id="KW-1185">Reference proteome</keyword>
<dbReference type="PANTHER" id="PTHR11695">
    <property type="entry name" value="ALCOHOL DEHYDROGENASE RELATED"/>
    <property type="match status" value="1"/>
</dbReference>
<dbReference type="SUPFAM" id="SSF51735">
    <property type="entry name" value="NAD(P)-binding Rossmann-fold domains"/>
    <property type="match status" value="1"/>
</dbReference>
<protein>
    <submittedName>
        <fullName evidence="3">NADP-dependent oxidoreductase</fullName>
    </submittedName>
</protein>
<dbReference type="InterPro" id="IPR011032">
    <property type="entry name" value="GroES-like_sf"/>
</dbReference>
<comment type="caution">
    <text evidence="3">The sequence shown here is derived from an EMBL/GenBank/DDBJ whole genome shotgun (WGS) entry which is preliminary data.</text>
</comment>
<accession>A0A558CGP4</accession>
<organism evidence="3 4">
    <name type="scientific">Amycolatopsis rhizosphaerae</name>
    <dbReference type="NCBI Taxonomy" id="2053003"/>
    <lineage>
        <taxon>Bacteria</taxon>
        <taxon>Bacillati</taxon>
        <taxon>Actinomycetota</taxon>
        <taxon>Actinomycetes</taxon>
        <taxon>Pseudonocardiales</taxon>
        <taxon>Pseudonocardiaceae</taxon>
        <taxon>Amycolatopsis</taxon>
    </lineage>
</organism>
<sequence>MRAITQKTFGGPEVLELVDDAPKPAPGPTQVLIRVKATSVNPVELFVRSGAFPLLGEPPFVLGWDVSGVVEQVDPGVHRFKVGDEVYGMPYFPAAAGANAEYVVAPARQLARKPAGISHEEAAALPLVGLTAWHALVEIARVRPGQRVLIHGAGGGLGHVAVQVAKHLGAEVVGTASAAKHDFLRGLGADQLVDYRTQDYTEVLRDAPVDVVLETLGDGNAERSFGVLRQGGVLVTAVERLSTTLPELAKRSGVRFAAVGVEPDSAGLEALGELVEAGRLRVHLQQVFPLDRLAEAHEVLAAGGVQGKLAITV</sequence>
<dbReference type="OrthoDB" id="3727682at2"/>
<dbReference type="RefSeq" id="WP_144589939.1">
    <property type="nucleotide sequence ID" value="NZ_VJWX01000177.1"/>
</dbReference>
<reference evidence="3 4" key="2">
    <citation type="submission" date="2019-08" db="EMBL/GenBank/DDBJ databases">
        <title>Amycolatopsis acidicola sp. nov., isolated from peat swamp forest soil.</title>
        <authorList>
            <person name="Srisuk N."/>
        </authorList>
    </citation>
    <scope>NUCLEOTIDE SEQUENCE [LARGE SCALE GENOMIC DNA]</scope>
    <source>
        <strain evidence="3 4">TBRC 6029</strain>
    </source>
</reference>
<dbReference type="InterPro" id="IPR013154">
    <property type="entry name" value="ADH-like_N"/>
</dbReference>
<dbReference type="GO" id="GO:0008270">
    <property type="term" value="F:zinc ion binding"/>
    <property type="evidence" value="ECO:0007669"/>
    <property type="project" value="InterPro"/>
</dbReference>
<dbReference type="SMART" id="SM00829">
    <property type="entry name" value="PKS_ER"/>
    <property type="match status" value="1"/>
</dbReference>
<dbReference type="PROSITE" id="PS01162">
    <property type="entry name" value="QOR_ZETA_CRYSTAL"/>
    <property type="match status" value="1"/>
</dbReference>
<dbReference type="AlphaFoldDB" id="A0A558CGP4"/>
<evidence type="ECO:0000313" key="4">
    <source>
        <dbReference type="Proteomes" id="UP000320011"/>
    </source>
</evidence>
<proteinExistence type="predicted"/>
<dbReference type="CDD" id="cd05289">
    <property type="entry name" value="MDR_like_2"/>
    <property type="match status" value="1"/>
</dbReference>
<dbReference type="Proteomes" id="UP000320011">
    <property type="component" value="Unassembled WGS sequence"/>
</dbReference>
<evidence type="ECO:0000259" key="2">
    <source>
        <dbReference type="SMART" id="SM00829"/>
    </source>
</evidence>
<dbReference type="Gene3D" id="3.40.50.720">
    <property type="entry name" value="NAD(P)-binding Rossmann-like Domain"/>
    <property type="match status" value="1"/>
</dbReference>
<evidence type="ECO:0000313" key="3">
    <source>
        <dbReference type="EMBL" id="TVT47939.1"/>
    </source>
</evidence>
<dbReference type="InterPro" id="IPR020843">
    <property type="entry name" value="ER"/>
</dbReference>
<dbReference type="Pfam" id="PF08240">
    <property type="entry name" value="ADH_N"/>
    <property type="match status" value="1"/>
</dbReference>
<name>A0A558CGP4_9PSEU</name>
<dbReference type="InterPro" id="IPR002364">
    <property type="entry name" value="Quin_OxRdtase/zeta-crystal_CS"/>
</dbReference>
<dbReference type="GO" id="GO:0016491">
    <property type="term" value="F:oxidoreductase activity"/>
    <property type="evidence" value="ECO:0007669"/>
    <property type="project" value="UniProtKB-KW"/>
</dbReference>
<keyword evidence="1" id="KW-0560">Oxidoreductase</keyword>
<dbReference type="EMBL" id="VJWX01000177">
    <property type="protein sequence ID" value="TVT47939.1"/>
    <property type="molecule type" value="Genomic_DNA"/>
</dbReference>
<dbReference type="PANTHER" id="PTHR11695:SF294">
    <property type="entry name" value="RETICULON-4-INTERACTING PROTEIN 1, MITOCHONDRIAL"/>
    <property type="match status" value="1"/>
</dbReference>
<dbReference type="InterPro" id="IPR050700">
    <property type="entry name" value="YIM1/Zinc_Alcohol_DH_Fams"/>
</dbReference>